<keyword evidence="2" id="KW-0812">Transmembrane</keyword>
<dbReference type="PANTHER" id="PTHR42736">
    <property type="entry name" value="PROTEIN-GLUTAMINE GAMMA-GLUTAMYLTRANSFERASE"/>
    <property type="match status" value="1"/>
</dbReference>
<dbReference type="InterPro" id="IPR002931">
    <property type="entry name" value="Transglutaminase-like"/>
</dbReference>
<dbReference type="PANTHER" id="PTHR42736:SF1">
    <property type="entry name" value="PROTEIN-GLUTAMINE GAMMA-GLUTAMYLTRANSFERASE"/>
    <property type="match status" value="1"/>
</dbReference>
<evidence type="ECO:0000313" key="4">
    <source>
        <dbReference type="EMBL" id="NKY41533.1"/>
    </source>
</evidence>
<evidence type="ECO:0000256" key="1">
    <source>
        <dbReference type="SAM" id="MobiDB-lite"/>
    </source>
</evidence>
<dbReference type="SUPFAM" id="SSF54001">
    <property type="entry name" value="Cysteine proteinases"/>
    <property type="match status" value="1"/>
</dbReference>
<evidence type="ECO:0000256" key="2">
    <source>
        <dbReference type="SAM" id="Phobius"/>
    </source>
</evidence>
<dbReference type="RefSeq" id="WP_168680927.1">
    <property type="nucleotide sequence ID" value="NZ_JAAXOY010000773.1"/>
</dbReference>
<dbReference type="EMBL" id="JAAXOY010000773">
    <property type="protein sequence ID" value="NKY41533.1"/>
    <property type="molecule type" value="Genomic_DNA"/>
</dbReference>
<organism evidence="4 5">
    <name type="scientific">Cellulomonas septica</name>
    <dbReference type="NCBI Taxonomy" id="285080"/>
    <lineage>
        <taxon>Bacteria</taxon>
        <taxon>Bacillati</taxon>
        <taxon>Actinomycetota</taxon>
        <taxon>Actinomycetes</taxon>
        <taxon>Micrococcales</taxon>
        <taxon>Cellulomonadaceae</taxon>
        <taxon>Cellulomonas</taxon>
    </lineage>
</organism>
<proteinExistence type="predicted"/>
<feature type="transmembrane region" description="Helical" evidence="2">
    <location>
        <begin position="15"/>
        <end position="37"/>
    </location>
</feature>
<accession>A0ABX1K4T3</accession>
<keyword evidence="2" id="KW-1133">Transmembrane helix</keyword>
<dbReference type="Gene3D" id="3.10.620.30">
    <property type="match status" value="1"/>
</dbReference>
<reference evidence="4 5" key="1">
    <citation type="submission" date="2020-04" db="EMBL/GenBank/DDBJ databases">
        <title>MicrobeNet Type strains.</title>
        <authorList>
            <person name="Nicholson A.C."/>
        </authorList>
    </citation>
    <scope>NUCLEOTIDE SEQUENCE [LARGE SCALE GENOMIC DNA]</scope>
    <source>
        <strain evidence="4 5">ATCC BAA-787</strain>
    </source>
</reference>
<comment type="caution">
    <text evidence="4">The sequence shown here is derived from an EMBL/GenBank/DDBJ whole genome shotgun (WGS) entry which is preliminary data.</text>
</comment>
<feature type="compositionally biased region" description="Low complexity" evidence="1">
    <location>
        <begin position="350"/>
        <end position="366"/>
    </location>
</feature>
<keyword evidence="2" id="KW-0472">Membrane</keyword>
<gene>
    <name evidence="4" type="ORF">HGA02_19030</name>
</gene>
<feature type="domain" description="Transglutaminase-like" evidence="3">
    <location>
        <begin position="276"/>
        <end position="345"/>
    </location>
</feature>
<dbReference type="SMART" id="SM00460">
    <property type="entry name" value="TGc"/>
    <property type="match status" value="1"/>
</dbReference>
<dbReference type="InterPro" id="IPR052901">
    <property type="entry name" value="Bact_TGase-like"/>
</dbReference>
<sequence>PWAAARTGLLRPRRVVGLGSLVVVAVAAGVVGAPAVVGDTPRYVVRDEIVPPFDPRDYPSPLSAFRHFVKLGEDTTLLTVRGLPDGARVRLATMDRYDGVVWNVSGDGSADASGEFRRVGQVLEPSVDGDQAQVEVEIGALSGVWLPTVGMATSFDLGASSGALRYNDATGAAVLVGGVRKGLTYDVDVVVPPTPEPSDIGAAPAAAVTLPEVVGAPDVVAVTAPDVARDAGDPAEVATALTKWLSEKGYFSHGVAPEDYPSLSGHGAFRMTALLGGDLMVGDGEQYASALALLAREMGLPARVVIGFEPEPSGGEPVELTGDDIRAWVEIAFTGYGWVPFDPTPPPTQTPQEDQQQAPTQPDPQVVQPPPPPPDAVTPPDEDTEQPTTDDPQDDADGNAVWRLVARIAGIASIPVVLVLLPFLVVGVLKGRRRRRRRRRADTVGRVAGGWEEVVDHAHDLRRPVPDLATRQEGARALAHAFADAPGPQAAAVAATVHE</sequence>
<feature type="non-terminal residue" evidence="4">
    <location>
        <position position="1"/>
    </location>
</feature>
<evidence type="ECO:0000259" key="3">
    <source>
        <dbReference type="SMART" id="SM00460"/>
    </source>
</evidence>
<name>A0ABX1K4T3_9CELL</name>
<evidence type="ECO:0000313" key="5">
    <source>
        <dbReference type="Proteomes" id="UP000777774"/>
    </source>
</evidence>
<dbReference type="Proteomes" id="UP000777774">
    <property type="component" value="Unassembled WGS sequence"/>
</dbReference>
<feature type="non-terminal residue" evidence="4">
    <location>
        <position position="499"/>
    </location>
</feature>
<feature type="region of interest" description="Disordered" evidence="1">
    <location>
        <begin position="339"/>
        <end position="397"/>
    </location>
</feature>
<feature type="compositionally biased region" description="Pro residues" evidence="1">
    <location>
        <begin position="367"/>
        <end position="377"/>
    </location>
</feature>
<protein>
    <submittedName>
        <fullName evidence="4">Transglutaminase domain-containing protein</fullName>
    </submittedName>
</protein>
<keyword evidence="5" id="KW-1185">Reference proteome</keyword>
<dbReference type="Pfam" id="PF01841">
    <property type="entry name" value="Transglut_core"/>
    <property type="match status" value="1"/>
</dbReference>
<dbReference type="InterPro" id="IPR038765">
    <property type="entry name" value="Papain-like_cys_pep_sf"/>
</dbReference>
<feature type="transmembrane region" description="Helical" evidence="2">
    <location>
        <begin position="408"/>
        <end position="429"/>
    </location>
</feature>